<feature type="transmembrane region" description="Helical" evidence="1">
    <location>
        <begin position="71"/>
        <end position="91"/>
    </location>
</feature>
<keyword evidence="1" id="KW-0812">Transmembrane</keyword>
<protein>
    <recommendedName>
        <fullName evidence="4">TVP38/TMEM64 family membrane protein</fullName>
    </recommendedName>
</protein>
<name>A0A1G2C587_9BACT</name>
<accession>A0A1G2C587</accession>
<evidence type="ECO:0000313" key="2">
    <source>
        <dbReference type="EMBL" id="OGY96563.1"/>
    </source>
</evidence>
<keyword evidence="1" id="KW-1133">Transmembrane helix</keyword>
<keyword evidence="1" id="KW-0472">Membrane</keyword>
<reference evidence="2 3" key="1">
    <citation type="journal article" date="2016" name="Nat. Commun.">
        <title>Thousands of microbial genomes shed light on interconnected biogeochemical processes in an aquifer system.</title>
        <authorList>
            <person name="Anantharaman K."/>
            <person name="Brown C.T."/>
            <person name="Hug L.A."/>
            <person name="Sharon I."/>
            <person name="Castelle C.J."/>
            <person name="Probst A.J."/>
            <person name="Thomas B.C."/>
            <person name="Singh A."/>
            <person name="Wilkins M.J."/>
            <person name="Karaoz U."/>
            <person name="Brodie E.L."/>
            <person name="Williams K.H."/>
            <person name="Hubbard S.S."/>
            <person name="Banfield J.F."/>
        </authorList>
    </citation>
    <scope>NUCLEOTIDE SEQUENCE [LARGE SCALE GENOMIC DNA]</scope>
</reference>
<dbReference type="EMBL" id="MHKU01000028">
    <property type="protein sequence ID" value="OGY96563.1"/>
    <property type="molecule type" value="Genomic_DNA"/>
</dbReference>
<proteinExistence type="predicted"/>
<feature type="transmembrane region" description="Helical" evidence="1">
    <location>
        <begin position="6"/>
        <end position="24"/>
    </location>
</feature>
<sequence>MRSDIGIIAASVFFAVYLVAGGILEQAFSALGDLFLLGAFFAGIFFTSVFTVFPAMAVLGELATQAPLFPIALAGATGAAIGDFVIFKFLRDHILGDFSYLISQARKRRWKYIFHLRIFRFFVPFIGALVIASPLPDEIGITMLGIARTRSAIFIPLSFAMNFLGIVVVGLAARGMGI</sequence>
<evidence type="ECO:0000313" key="3">
    <source>
        <dbReference type="Proteomes" id="UP000176648"/>
    </source>
</evidence>
<evidence type="ECO:0000256" key="1">
    <source>
        <dbReference type="SAM" id="Phobius"/>
    </source>
</evidence>
<dbReference type="AlphaFoldDB" id="A0A1G2C587"/>
<feature type="transmembrane region" description="Helical" evidence="1">
    <location>
        <begin position="36"/>
        <end position="59"/>
    </location>
</feature>
<feature type="transmembrane region" description="Helical" evidence="1">
    <location>
        <begin position="112"/>
        <end position="132"/>
    </location>
</feature>
<evidence type="ECO:0008006" key="4">
    <source>
        <dbReference type="Google" id="ProtNLM"/>
    </source>
</evidence>
<dbReference type="Proteomes" id="UP000176648">
    <property type="component" value="Unassembled WGS sequence"/>
</dbReference>
<feature type="transmembrane region" description="Helical" evidence="1">
    <location>
        <begin position="152"/>
        <end position="173"/>
    </location>
</feature>
<organism evidence="2 3">
    <name type="scientific">Candidatus Liptonbacteria bacterium GWB1_49_6</name>
    <dbReference type="NCBI Taxonomy" id="1798644"/>
    <lineage>
        <taxon>Bacteria</taxon>
        <taxon>Candidatus Liptoniibacteriota</taxon>
    </lineage>
</organism>
<comment type="caution">
    <text evidence="2">The sequence shown here is derived from an EMBL/GenBank/DDBJ whole genome shotgun (WGS) entry which is preliminary data.</text>
</comment>
<gene>
    <name evidence="2" type="ORF">A2122_02545</name>
</gene>
<dbReference type="STRING" id="1798644.A2122_02545"/>